<proteinExistence type="predicted"/>
<accession>A0A2K9NFJ3</accession>
<protein>
    <submittedName>
        <fullName evidence="5">Disulfide bond formation protein B</fullName>
    </submittedName>
</protein>
<evidence type="ECO:0000256" key="3">
    <source>
        <dbReference type="ARBA" id="ARBA00022989"/>
    </source>
</evidence>
<dbReference type="GO" id="GO:0015035">
    <property type="term" value="F:protein-disulfide reductase activity"/>
    <property type="evidence" value="ECO:0007669"/>
    <property type="project" value="InterPro"/>
</dbReference>
<dbReference type="GO" id="GO:0006457">
    <property type="term" value="P:protein folding"/>
    <property type="evidence" value="ECO:0007669"/>
    <property type="project" value="InterPro"/>
</dbReference>
<dbReference type="EMBL" id="CP025611">
    <property type="protein sequence ID" value="AUN31868.1"/>
    <property type="molecule type" value="Genomic_DNA"/>
</dbReference>
<keyword evidence="3" id="KW-1133">Transmembrane helix</keyword>
<evidence type="ECO:0000256" key="4">
    <source>
        <dbReference type="ARBA" id="ARBA00023136"/>
    </source>
</evidence>
<dbReference type="Proteomes" id="UP000234752">
    <property type="component" value="Chromosome eg_1"/>
</dbReference>
<comment type="subcellular location">
    <subcellularLocation>
        <location evidence="1">Membrane</location>
        <topology evidence="1">Multi-pass membrane protein</topology>
    </subcellularLocation>
</comment>
<evidence type="ECO:0000256" key="1">
    <source>
        <dbReference type="ARBA" id="ARBA00004141"/>
    </source>
</evidence>
<keyword evidence="4" id="KW-0472">Membrane</keyword>
<dbReference type="KEGG" id="ncb:C0V82_13595"/>
<gene>
    <name evidence="5" type="ORF">C0V82_13595</name>
</gene>
<name>A0A2K9NFJ3_9PROT</name>
<dbReference type="AlphaFoldDB" id="A0A2K9NFJ3"/>
<dbReference type="InterPro" id="IPR024199">
    <property type="entry name" value="Uncharacterised_DsbB"/>
</dbReference>
<dbReference type="Gene3D" id="1.20.1550.10">
    <property type="entry name" value="DsbB-like"/>
    <property type="match status" value="1"/>
</dbReference>
<keyword evidence="6" id="KW-1185">Reference proteome</keyword>
<dbReference type="OrthoDB" id="9808637at2"/>
<organism evidence="5 6">
    <name type="scientific">Niveispirillum cyanobacteriorum</name>
    <dbReference type="NCBI Taxonomy" id="1612173"/>
    <lineage>
        <taxon>Bacteria</taxon>
        <taxon>Pseudomonadati</taxon>
        <taxon>Pseudomonadota</taxon>
        <taxon>Alphaproteobacteria</taxon>
        <taxon>Rhodospirillales</taxon>
        <taxon>Azospirillaceae</taxon>
        <taxon>Niveispirillum</taxon>
    </lineage>
</organism>
<evidence type="ECO:0000313" key="6">
    <source>
        <dbReference type="Proteomes" id="UP000234752"/>
    </source>
</evidence>
<dbReference type="SUPFAM" id="SSF158442">
    <property type="entry name" value="DsbB-like"/>
    <property type="match status" value="1"/>
</dbReference>
<dbReference type="InterPro" id="IPR023380">
    <property type="entry name" value="DsbB-like_sf"/>
</dbReference>
<keyword evidence="2" id="KW-0812">Transmembrane</keyword>
<dbReference type="Pfam" id="PF02600">
    <property type="entry name" value="DsbB"/>
    <property type="match status" value="1"/>
</dbReference>
<dbReference type="InterPro" id="IPR003752">
    <property type="entry name" value="DiS_bond_form_DsbB/BdbC"/>
</dbReference>
<dbReference type="GO" id="GO:0016020">
    <property type="term" value="C:membrane"/>
    <property type="evidence" value="ECO:0007669"/>
    <property type="project" value="UniProtKB-SubCell"/>
</dbReference>
<dbReference type="PIRSF" id="PIRSF033913">
    <property type="entry name" value="S-S_format_DsbB"/>
    <property type="match status" value="1"/>
</dbReference>
<evidence type="ECO:0000256" key="2">
    <source>
        <dbReference type="ARBA" id="ARBA00022692"/>
    </source>
</evidence>
<evidence type="ECO:0000313" key="5">
    <source>
        <dbReference type="EMBL" id="AUN31868.1"/>
    </source>
</evidence>
<reference evidence="5 6" key="1">
    <citation type="submission" date="2017-12" db="EMBL/GenBank/DDBJ databases">
        <title>Genomes of bacteria within cyanobacterial aggregates.</title>
        <authorList>
            <person name="Cai H."/>
        </authorList>
    </citation>
    <scope>NUCLEOTIDE SEQUENCE [LARGE SCALE GENOMIC DNA]</scope>
    <source>
        <strain evidence="5 6">TH16</strain>
    </source>
</reference>
<sequence length="172" mass="18288">MTTPPSLLARLTGAPRLPSVLLVLAALTALGTAFASQYWGGLNPCEMCWWQRYAYMTAVVPLLPSAFLRLTAVQRRVSLLLGGLVFLVGTGISLFHAGVEQKWWEGFTACTAPISAGGLDDLRAAILAAPVVRCDEIPWSLFGISIAGFSAIASLMLALFAVKAAFSTETAR</sequence>